<dbReference type="EMBL" id="CP118101">
    <property type="protein sequence ID" value="WDH84767.1"/>
    <property type="molecule type" value="Genomic_DNA"/>
</dbReference>
<dbReference type="Proteomes" id="UP001220962">
    <property type="component" value="Chromosome"/>
</dbReference>
<dbReference type="Pfam" id="PF13803">
    <property type="entry name" value="DUF4184"/>
    <property type="match status" value="1"/>
</dbReference>
<proteinExistence type="predicted"/>
<sequence>MPFTFAHPAAVLPFSRKSKYLHFTALVLGSMAPDFEYLLRGQPAGMTGHTFAGFFYFNLPLVALVYLIYHFFIHHILFDHLPVFMQDRSERTSNFGLLVQIIIFCYSALLGMLTHVVWDAFTHQHGFVVDRIPLLSVDLHVLGYKIPIYKILQHGGTLTGLSLILIYILYRARKYNSLANRSTPSAQKWLYWLCIALLSIVFFIIWFIADPVAIHSIGVHVVRVIDSGLLSLLFVSIFFKFKKNKVRLQH</sequence>
<keyword evidence="1" id="KW-1133">Transmembrane helix</keyword>
<gene>
    <name evidence="2" type="ORF">PUW23_11360</name>
</gene>
<name>A0AAX3N5B6_9BACL</name>
<evidence type="ECO:0000313" key="2">
    <source>
        <dbReference type="EMBL" id="WDH84767.1"/>
    </source>
</evidence>
<feature type="transmembrane region" description="Helical" evidence="1">
    <location>
        <begin position="221"/>
        <end position="241"/>
    </location>
</feature>
<accession>A0AAX3N5B6</accession>
<reference evidence="2" key="1">
    <citation type="submission" date="2023-02" db="EMBL/GenBank/DDBJ databases">
        <title>Pathogen: clinical or host-associated sample.</title>
        <authorList>
            <person name="Hergert J."/>
            <person name="Casey R."/>
            <person name="Wagner J."/>
            <person name="Young E.L."/>
            <person name="Oakeson K.F."/>
        </authorList>
    </citation>
    <scope>NUCLEOTIDE SEQUENCE</scope>
    <source>
        <strain evidence="2">2022CK-00830</strain>
    </source>
</reference>
<protein>
    <submittedName>
        <fullName evidence="2">DUF4184 family protein</fullName>
    </submittedName>
</protein>
<feature type="transmembrane region" description="Helical" evidence="1">
    <location>
        <begin position="190"/>
        <end position="209"/>
    </location>
</feature>
<dbReference type="InterPro" id="IPR025238">
    <property type="entry name" value="DUF4184"/>
</dbReference>
<feature type="transmembrane region" description="Helical" evidence="1">
    <location>
        <begin position="94"/>
        <end position="118"/>
    </location>
</feature>
<feature type="transmembrane region" description="Helical" evidence="1">
    <location>
        <begin position="151"/>
        <end position="170"/>
    </location>
</feature>
<dbReference type="AlphaFoldDB" id="A0AAX3N5B6"/>
<evidence type="ECO:0000313" key="3">
    <source>
        <dbReference type="Proteomes" id="UP001220962"/>
    </source>
</evidence>
<organism evidence="2 3">
    <name type="scientific">Paenibacillus urinalis</name>
    <dbReference type="NCBI Taxonomy" id="521520"/>
    <lineage>
        <taxon>Bacteria</taxon>
        <taxon>Bacillati</taxon>
        <taxon>Bacillota</taxon>
        <taxon>Bacilli</taxon>
        <taxon>Bacillales</taxon>
        <taxon>Paenibacillaceae</taxon>
        <taxon>Paenibacillus</taxon>
    </lineage>
</organism>
<feature type="transmembrane region" description="Helical" evidence="1">
    <location>
        <begin position="51"/>
        <end position="73"/>
    </location>
</feature>
<evidence type="ECO:0000256" key="1">
    <source>
        <dbReference type="SAM" id="Phobius"/>
    </source>
</evidence>
<keyword evidence="1" id="KW-0812">Transmembrane</keyword>
<dbReference type="RefSeq" id="WP_274359858.1">
    <property type="nucleotide sequence ID" value="NZ_CP118101.1"/>
</dbReference>
<keyword evidence="1" id="KW-0472">Membrane</keyword>